<dbReference type="AlphaFoldDB" id="G9XQR6"/>
<sequence length="54" mass="6146">MQTAASPQFKNRLFLKMTKPASSFLKQLIFNTGYTLSYPLSSYNNFFPFSVSKG</sequence>
<comment type="caution">
    <text evidence="1">The sequence shown here is derived from an EMBL/GenBank/DDBJ whole genome shotgun (WGS) entry which is preliminary data.</text>
</comment>
<dbReference type="PATRIC" id="fig|537010.4.peg.3091"/>
<evidence type="ECO:0000313" key="2">
    <source>
        <dbReference type="Proteomes" id="UP000004416"/>
    </source>
</evidence>
<protein>
    <submittedName>
        <fullName evidence="1">Uncharacterized protein</fullName>
    </submittedName>
</protein>
<name>G9XQR6_DESHA</name>
<reference evidence="1 2" key="1">
    <citation type="submission" date="2011-08" db="EMBL/GenBank/DDBJ databases">
        <authorList>
            <person name="Weinstock G."/>
            <person name="Sodergren E."/>
            <person name="Clifton S."/>
            <person name="Fulton L."/>
            <person name="Fulton B."/>
            <person name="Courtney L."/>
            <person name="Fronick C."/>
            <person name="Harrison M."/>
            <person name="Strong C."/>
            <person name="Farmer C."/>
            <person name="Delahaunty K."/>
            <person name="Markovic C."/>
            <person name="Hall O."/>
            <person name="Minx P."/>
            <person name="Tomlinson C."/>
            <person name="Mitreva M."/>
            <person name="Hou S."/>
            <person name="Chen J."/>
            <person name="Wollam A."/>
            <person name="Pepin K.H."/>
            <person name="Johnson M."/>
            <person name="Bhonagiri V."/>
            <person name="Zhang X."/>
            <person name="Suruliraj S."/>
            <person name="Warren W."/>
            <person name="Chinwalla A."/>
            <person name="Mardis E.R."/>
            <person name="Wilson R.K."/>
        </authorList>
    </citation>
    <scope>NUCLEOTIDE SEQUENCE [LARGE SCALE GENOMIC DNA]</scope>
    <source>
        <strain evidence="1 2">DP7</strain>
    </source>
</reference>
<evidence type="ECO:0000313" key="1">
    <source>
        <dbReference type="EMBL" id="EHL05978.1"/>
    </source>
</evidence>
<dbReference type="HOGENOM" id="CLU_3042709_0_0_9"/>
<proteinExistence type="predicted"/>
<accession>G9XQR6</accession>
<gene>
    <name evidence="1" type="ORF">HMPREF0322_03314</name>
</gene>
<dbReference type="EMBL" id="AFZX01000089">
    <property type="protein sequence ID" value="EHL05978.1"/>
    <property type="molecule type" value="Genomic_DNA"/>
</dbReference>
<dbReference type="Proteomes" id="UP000004416">
    <property type="component" value="Unassembled WGS sequence"/>
</dbReference>
<organism evidence="1 2">
    <name type="scientific">Desulfitobacterium hafniense DP7</name>
    <dbReference type="NCBI Taxonomy" id="537010"/>
    <lineage>
        <taxon>Bacteria</taxon>
        <taxon>Bacillati</taxon>
        <taxon>Bacillota</taxon>
        <taxon>Clostridia</taxon>
        <taxon>Eubacteriales</taxon>
        <taxon>Desulfitobacteriaceae</taxon>
        <taxon>Desulfitobacterium</taxon>
    </lineage>
</organism>